<dbReference type="PANTHER" id="PTHR43085:SF1">
    <property type="entry name" value="PSEUDOURIDINE KINASE-RELATED"/>
    <property type="match status" value="1"/>
</dbReference>
<evidence type="ECO:0000256" key="4">
    <source>
        <dbReference type="ARBA" id="ARBA00022777"/>
    </source>
</evidence>
<dbReference type="RefSeq" id="WP_165373509.1">
    <property type="nucleotide sequence ID" value="NZ_CP012670.1"/>
</dbReference>
<reference evidence="8 9" key="1">
    <citation type="submission" date="2015-09" db="EMBL/GenBank/DDBJ databases">
        <title>Sorangium comparison.</title>
        <authorList>
            <person name="Zaburannyi N."/>
            <person name="Bunk B."/>
            <person name="Overmann J."/>
            <person name="Mueller R."/>
        </authorList>
    </citation>
    <scope>NUCLEOTIDE SEQUENCE [LARGE SCALE GENOMIC DNA]</scope>
    <source>
        <strain evidence="8 9">So ceGT47</strain>
    </source>
</reference>
<feature type="region of interest" description="Disordered" evidence="6">
    <location>
        <begin position="293"/>
        <end position="328"/>
    </location>
</feature>
<dbReference type="Gene3D" id="3.40.1190.20">
    <property type="match status" value="1"/>
</dbReference>
<evidence type="ECO:0000256" key="6">
    <source>
        <dbReference type="SAM" id="MobiDB-lite"/>
    </source>
</evidence>
<sequence>MAHSDILLIGHVTCDLSSADPQSDHRLGGTVSFAAVTAVRLGRTPTIITRAAPSTDLSGLPAEVEVRVLPSPTTTTFANVYTEQGRVQTCYARALPITANDIDDPLRRPRAVLLGPLVNEIGPDVAGIFDETTLVVAVPQGWMRRWDDRGRVYSTRWNDVAGVLPFVDVLVLSQEDIDHDLSRLDPFFEHVPLVVLTESRDGSTLYRRLGRGAIVETKVPPREAQEIDPTGAGDVFATAFMIRLQETGDPVQSARFANVTASFGVERVGMAGIPSREEVLAYMREHPFPATGDRAARARRAAHATAPRGRLRDGPAWRRSLPGARGRP</sequence>
<name>A0A4P2QA91_SORCE</name>
<dbReference type="SUPFAM" id="SSF53613">
    <property type="entry name" value="Ribokinase-like"/>
    <property type="match status" value="1"/>
</dbReference>
<evidence type="ECO:0000259" key="7">
    <source>
        <dbReference type="Pfam" id="PF00294"/>
    </source>
</evidence>
<dbReference type="InterPro" id="IPR050306">
    <property type="entry name" value="PfkB_Carbo_kinase"/>
</dbReference>
<dbReference type="GO" id="GO:0005524">
    <property type="term" value="F:ATP binding"/>
    <property type="evidence" value="ECO:0007669"/>
    <property type="project" value="UniProtKB-KW"/>
</dbReference>
<organism evidence="8 9">
    <name type="scientific">Sorangium cellulosum</name>
    <name type="common">Polyangium cellulosum</name>
    <dbReference type="NCBI Taxonomy" id="56"/>
    <lineage>
        <taxon>Bacteria</taxon>
        <taxon>Pseudomonadati</taxon>
        <taxon>Myxococcota</taxon>
        <taxon>Polyangia</taxon>
        <taxon>Polyangiales</taxon>
        <taxon>Polyangiaceae</taxon>
        <taxon>Sorangium</taxon>
    </lineage>
</organism>
<dbReference type="EMBL" id="CP012670">
    <property type="protein sequence ID" value="AUX26535.1"/>
    <property type="molecule type" value="Genomic_DNA"/>
</dbReference>
<evidence type="ECO:0000256" key="5">
    <source>
        <dbReference type="ARBA" id="ARBA00022840"/>
    </source>
</evidence>
<dbReference type="Pfam" id="PF00294">
    <property type="entry name" value="PfkB"/>
    <property type="match status" value="1"/>
</dbReference>
<keyword evidence="5" id="KW-0067">ATP-binding</keyword>
<accession>A0A4P2QA91</accession>
<proteinExistence type="inferred from homology"/>
<dbReference type="Proteomes" id="UP000295781">
    <property type="component" value="Chromosome"/>
</dbReference>
<dbReference type="InterPro" id="IPR029056">
    <property type="entry name" value="Ribokinase-like"/>
</dbReference>
<evidence type="ECO:0000256" key="2">
    <source>
        <dbReference type="ARBA" id="ARBA00022679"/>
    </source>
</evidence>
<keyword evidence="2" id="KW-0808">Transferase</keyword>
<evidence type="ECO:0000256" key="1">
    <source>
        <dbReference type="ARBA" id="ARBA00010688"/>
    </source>
</evidence>
<evidence type="ECO:0000256" key="3">
    <source>
        <dbReference type="ARBA" id="ARBA00022741"/>
    </source>
</evidence>
<gene>
    <name evidence="8" type="ORF">SOCEGT47_071050</name>
</gene>
<keyword evidence="4" id="KW-0418">Kinase</keyword>
<dbReference type="InterPro" id="IPR011611">
    <property type="entry name" value="PfkB_dom"/>
</dbReference>
<comment type="similarity">
    <text evidence="1">Belongs to the carbohydrate kinase PfkB family.</text>
</comment>
<keyword evidence="3" id="KW-0547">Nucleotide-binding</keyword>
<evidence type="ECO:0000313" key="8">
    <source>
        <dbReference type="EMBL" id="AUX26535.1"/>
    </source>
</evidence>
<protein>
    <recommendedName>
        <fullName evidence="7">Carbohydrate kinase PfkB domain-containing protein</fullName>
    </recommendedName>
</protein>
<feature type="domain" description="Carbohydrate kinase PfkB" evidence="7">
    <location>
        <begin position="189"/>
        <end position="271"/>
    </location>
</feature>
<dbReference type="GO" id="GO:0016301">
    <property type="term" value="F:kinase activity"/>
    <property type="evidence" value="ECO:0007669"/>
    <property type="project" value="UniProtKB-KW"/>
</dbReference>
<dbReference type="PANTHER" id="PTHR43085">
    <property type="entry name" value="HEXOKINASE FAMILY MEMBER"/>
    <property type="match status" value="1"/>
</dbReference>
<evidence type="ECO:0000313" key="9">
    <source>
        <dbReference type="Proteomes" id="UP000295781"/>
    </source>
</evidence>
<dbReference type="AlphaFoldDB" id="A0A4P2QA91"/>